<organism evidence="7 8">
    <name type="scientific">Okibacterium fritillariae</name>
    <dbReference type="NCBI Taxonomy" id="123320"/>
    <lineage>
        <taxon>Bacteria</taxon>
        <taxon>Bacillati</taxon>
        <taxon>Actinomycetota</taxon>
        <taxon>Actinomycetes</taxon>
        <taxon>Micrococcales</taxon>
        <taxon>Microbacteriaceae</taxon>
        <taxon>Okibacterium</taxon>
    </lineage>
</organism>
<feature type="transmembrane region" description="Helical" evidence="5">
    <location>
        <begin position="46"/>
        <end position="66"/>
    </location>
</feature>
<keyword evidence="3 5" id="KW-1133">Transmembrane helix</keyword>
<feature type="transmembrane region" description="Helical" evidence="5">
    <location>
        <begin position="21"/>
        <end position="40"/>
    </location>
</feature>
<dbReference type="PANTHER" id="PTHR37422:SF21">
    <property type="entry name" value="EXOQ-LIKE PROTEIN"/>
    <property type="match status" value="1"/>
</dbReference>
<feature type="transmembrane region" description="Helical" evidence="5">
    <location>
        <begin position="342"/>
        <end position="362"/>
    </location>
</feature>
<dbReference type="PANTHER" id="PTHR37422">
    <property type="entry name" value="TEICHURONIC ACID BIOSYNTHESIS PROTEIN TUAE"/>
    <property type="match status" value="1"/>
</dbReference>
<dbReference type="STRING" id="123320.SAMN06309945_2223"/>
<keyword evidence="8" id="KW-1185">Reference proteome</keyword>
<dbReference type="AlphaFoldDB" id="A0A1T5KGY0"/>
<feature type="transmembrane region" description="Helical" evidence="5">
    <location>
        <begin position="172"/>
        <end position="195"/>
    </location>
</feature>
<dbReference type="InterPro" id="IPR051533">
    <property type="entry name" value="WaaL-like"/>
</dbReference>
<keyword evidence="2 5" id="KW-0812">Transmembrane</keyword>
<feature type="domain" description="O-antigen ligase-related" evidence="6">
    <location>
        <begin position="210"/>
        <end position="355"/>
    </location>
</feature>
<dbReference type="GO" id="GO:0016020">
    <property type="term" value="C:membrane"/>
    <property type="evidence" value="ECO:0007669"/>
    <property type="project" value="UniProtKB-SubCell"/>
</dbReference>
<evidence type="ECO:0000256" key="5">
    <source>
        <dbReference type="SAM" id="Phobius"/>
    </source>
</evidence>
<feature type="transmembrane region" description="Helical" evidence="5">
    <location>
        <begin position="226"/>
        <end position="243"/>
    </location>
</feature>
<evidence type="ECO:0000313" key="8">
    <source>
        <dbReference type="Proteomes" id="UP000190857"/>
    </source>
</evidence>
<feature type="transmembrane region" description="Helical" evidence="5">
    <location>
        <begin position="100"/>
        <end position="121"/>
    </location>
</feature>
<gene>
    <name evidence="7" type="ORF">SAMN06309945_2223</name>
</gene>
<keyword evidence="4 5" id="KW-0472">Membrane</keyword>
<proteinExistence type="predicted"/>
<dbReference type="EMBL" id="FUZP01000002">
    <property type="protein sequence ID" value="SKC62967.1"/>
    <property type="molecule type" value="Genomic_DNA"/>
</dbReference>
<evidence type="ECO:0000256" key="1">
    <source>
        <dbReference type="ARBA" id="ARBA00004141"/>
    </source>
</evidence>
<feature type="transmembrane region" description="Helical" evidence="5">
    <location>
        <begin position="73"/>
        <end position="94"/>
    </location>
</feature>
<comment type="subcellular location">
    <subcellularLocation>
        <location evidence="1">Membrane</location>
        <topology evidence="1">Multi-pass membrane protein</topology>
    </subcellularLocation>
</comment>
<reference evidence="7 8" key="1">
    <citation type="submission" date="2017-02" db="EMBL/GenBank/DDBJ databases">
        <authorList>
            <person name="Peterson S.W."/>
        </authorList>
    </citation>
    <scope>NUCLEOTIDE SEQUENCE [LARGE SCALE GENOMIC DNA]</scope>
    <source>
        <strain evidence="7 8">VKM Ac-2059</strain>
    </source>
</reference>
<keyword evidence="7" id="KW-0436">Ligase</keyword>
<evidence type="ECO:0000256" key="4">
    <source>
        <dbReference type="ARBA" id="ARBA00023136"/>
    </source>
</evidence>
<dbReference type="Proteomes" id="UP000190857">
    <property type="component" value="Unassembled WGS sequence"/>
</dbReference>
<evidence type="ECO:0000313" key="7">
    <source>
        <dbReference type="EMBL" id="SKC62967.1"/>
    </source>
</evidence>
<evidence type="ECO:0000259" key="6">
    <source>
        <dbReference type="Pfam" id="PF04932"/>
    </source>
</evidence>
<dbReference type="Pfam" id="PF04932">
    <property type="entry name" value="Wzy_C"/>
    <property type="match status" value="1"/>
</dbReference>
<accession>A0A1T5KGY0</accession>
<feature type="transmembrane region" description="Helical" evidence="5">
    <location>
        <begin position="202"/>
        <end position="220"/>
    </location>
</feature>
<sequence length="436" mass="47597">MSDRRGPRAVREVPEAFQSPHAAAAFSLITFGLAFATPAIRSIIGWPGLIGALVVLVVLGIGILIARRDAIEWHGLLPISILIFIGWCGLSAFWTEYQWVTASSVLYQAAFAFLGITIVLTRDLIQIVRSVGTVLRFLLVVSFGVEILSGLILDVPFRFLGVDGALALGGPIQGIFGTRNMLGFVALIAIVTFVIEWRTRSITRGLFIFSAILGGAALLFSGSPVTWLVVTVLLFATLALYGLRKAKPDVRLRLQWALLGLTVVGAVATYFARVRVINLLNVGSEFEYRYSLWIQMWQLIPVHPLEGWGWAGFWRTGIPPFANIDFALSQGHSTGLNAFLDVYLQVGLVGLLAFVALIGLAFVRSWLLASNRRVVTYTWPALVLVVVIATSAAESFALLDAGWLLLVVCAANASQGQSWRRRLRSKDALVPQPPLE</sequence>
<evidence type="ECO:0000256" key="3">
    <source>
        <dbReference type="ARBA" id="ARBA00022989"/>
    </source>
</evidence>
<feature type="transmembrane region" description="Helical" evidence="5">
    <location>
        <begin position="133"/>
        <end position="152"/>
    </location>
</feature>
<feature type="transmembrane region" description="Helical" evidence="5">
    <location>
        <begin position="255"/>
        <end position="272"/>
    </location>
</feature>
<dbReference type="GO" id="GO:0016874">
    <property type="term" value="F:ligase activity"/>
    <property type="evidence" value="ECO:0007669"/>
    <property type="project" value="UniProtKB-KW"/>
</dbReference>
<dbReference type="RefSeq" id="WP_234991168.1">
    <property type="nucleotide sequence ID" value="NZ_FUZP01000002.1"/>
</dbReference>
<dbReference type="InterPro" id="IPR007016">
    <property type="entry name" value="O-antigen_ligase-rel_domated"/>
</dbReference>
<protein>
    <submittedName>
        <fullName evidence="7">O-antigen ligase</fullName>
    </submittedName>
</protein>
<evidence type="ECO:0000256" key="2">
    <source>
        <dbReference type="ARBA" id="ARBA00022692"/>
    </source>
</evidence>
<feature type="transmembrane region" description="Helical" evidence="5">
    <location>
        <begin position="374"/>
        <end position="390"/>
    </location>
</feature>
<name>A0A1T5KGY0_9MICO</name>